<dbReference type="SUPFAM" id="SSF55961">
    <property type="entry name" value="Bet v1-like"/>
    <property type="match status" value="1"/>
</dbReference>
<accession>A0A411HQ80</accession>
<dbReference type="KEGG" id="xbc:ELE36_08395"/>
<gene>
    <name evidence="2" type="ORF">ELE36_08395</name>
</gene>
<sequence>MLVSFLFLVPFVIGALTVYLQPQEKRSVANAILRPWLPMFLFLVGSALLLIEGSICIFMAAPIFFAMSSIGGVLSWAILKTAKPSNGVVGSFLLLPLLGGVWERSVPIPDAILVSERSLHVQAAAAQIWQLINNATAIQPDEMRAGWAYRIGVPYPQEALTVTNDGARVRKLRWDKNVHFDEPILDWQENRYIRWQYDFANDSIPAAALDEHVTLGGKYFDLLDTSYLLTPDSDGTLMQIRVSYRVSTNFNFYAAWWAGLLVDNSADTILTFYKRRAEAAPILPGNAITLAR</sequence>
<dbReference type="AlphaFoldDB" id="A0A411HQ80"/>
<evidence type="ECO:0000313" key="2">
    <source>
        <dbReference type="EMBL" id="QBB72622.1"/>
    </source>
</evidence>
<dbReference type="Proteomes" id="UP000291562">
    <property type="component" value="Chromosome"/>
</dbReference>
<evidence type="ECO:0000256" key="1">
    <source>
        <dbReference type="SAM" id="Phobius"/>
    </source>
</evidence>
<name>A0A411HQ80_9GAMM</name>
<feature type="transmembrane region" description="Helical" evidence="1">
    <location>
        <begin position="33"/>
        <end position="51"/>
    </location>
</feature>
<dbReference type="EMBL" id="CP035704">
    <property type="protein sequence ID" value="QBB72622.1"/>
    <property type="molecule type" value="Genomic_DNA"/>
</dbReference>
<keyword evidence="3" id="KW-1185">Reference proteome</keyword>
<protein>
    <submittedName>
        <fullName evidence="2">SRPBCC family protein</fullName>
    </submittedName>
</protein>
<dbReference type="OrthoDB" id="118637at2"/>
<evidence type="ECO:0000313" key="3">
    <source>
        <dbReference type="Proteomes" id="UP000291562"/>
    </source>
</evidence>
<feature type="transmembrane region" description="Helical" evidence="1">
    <location>
        <begin position="58"/>
        <end position="79"/>
    </location>
</feature>
<reference evidence="2 3" key="1">
    <citation type="submission" date="2019-01" db="EMBL/GenBank/DDBJ databases">
        <title>Pseudolysobacter antarctica gen. nov., sp. nov., isolated from Fildes Peninsula, Antarctica.</title>
        <authorList>
            <person name="Wei Z."/>
            <person name="Peng F."/>
        </authorList>
    </citation>
    <scope>NUCLEOTIDE SEQUENCE [LARGE SCALE GENOMIC DNA]</scope>
    <source>
        <strain evidence="2 3">AQ6-296</strain>
    </source>
</reference>
<proteinExistence type="predicted"/>
<keyword evidence="1" id="KW-1133">Transmembrane helix</keyword>
<keyword evidence="1" id="KW-0812">Transmembrane</keyword>
<organism evidence="2 3">
    <name type="scientific">Pseudolysobacter antarcticus</name>
    <dbReference type="NCBI Taxonomy" id="2511995"/>
    <lineage>
        <taxon>Bacteria</taxon>
        <taxon>Pseudomonadati</taxon>
        <taxon>Pseudomonadota</taxon>
        <taxon>Gammaproteobacteria</taxon>
        <taxon>Lysobacterales</taxon>
        <taxon>Rhodanobacteraceae</taxon>
        <taxon>Pseudolysobacter</taxon>
    </lineage>
</organism>
<keyword evidence="1" id="KW-0472">Membrane</keyword>